<organism evidence="2 3">
    <name type="scientific">Phytophthora palmivora</name>
    <dbReference type="NCBI Taxonomy" id="4796"/>
    <lineage>
        <taxon>Eukaryota</taxon>
        <taxon>Sar</taxon>
        <taxon>Stramenopiles</taxon>
        <taxon>Oomycota</taxon>
        <taxon>Peronosporomycetes</taxon>
        <taxon>Peronosporales</taxon>
        <taxon>Peronosporaceae</taxon>
        <taxon>Phytophthora</taxon>
    </lineage>
</organism>
<evidence type="ECO:0000313" key="2">
    <source>
        <dbReference type="EMBL" id="POM78725.1"/>
    </source>
</evidence>
<dbReference type="PROSITE" id="PS50004">
    <property type="entry name" value="C2"/>
    <property type="match status" value="1"/>
</dbReference>
<dbReference type="SMART" id="SM00239">
    <property type="entry name" value="C2"/>
    <property type="match status" value="1"/>
</dbReference>
<dbReference type="Gene3D" id="2.60.40.150">
    <property type="entry name" value="C2 domain"/>
    <property type="match status" value="1"/>
</dbReference>
<dbReference type="OrthoDB" id="73919at2759"/>
<reference evidence="2 3" key="1">
    <citation type="journal article" date="2017" name="Genome Biol. Evol.">
        <title>Phytophthora megakarya and P. palmivora, closely related causal agents of cacao black pod rot, underwent increases in genome sizes and gene numbers by different mechanisms.</title>
        <authorList>
            <person name="Ali S.S."/>
            <person name="Shao J."/>
            <person name="Lary D.J."/>
            <person name="Kronmiller B."/>
            <person name="Shen D."/>
            <person name="Strem M.D."/>
            <person name="Amoako-Attah I."/>
            <person name="Akrofi A.Y."/>
            <person name="Begoude B.A."/>
            <person name="Ten Hoopen G.M."/>
            <person name="Coulibaly K."/>
            <person name="Kebe B.I."/>
            <person name="Melnick R.L."/>
            <person name="Guiltinan M.J."/>
            <person name="Tyler B.M."/>
            <person name="Meinhardt L.W."/>
            <person name="Bailey B.A."/>
        </authorList>
    </citation>
    <scope>NUCLEOTIDE SEQUENCE [LARGE SCALE GENOMIC DNA]</scope>
    <source>
        <strain evidence="3">sbr112.9</strain>
    </source>
</reference>
<evidence type="ECO:0000313" key="3">
    <source>
        <dbReference type="Proteomes" id="UP000237271"/>
    </source>
</evidence>
<protein>
    <recommendedName>
        <fullName evidence="1">C2 domain-containing protein</fullName>
    </recommendedName>
</protein>
<dbReference type="InterPro" id="IPR035892">
    <property type="entry name" value="C2_domain_sf"/>
</dbReference>
<proteinExistence type="predicted"/>
<dbReference type="SUPFAM" id="SSF49562">
    <property type="entry name" value="C2 domain (Calcium/lipid-binding domain, CaLB)"/>
    <property type="match status" value="1"/>
</dbReference>
<dbReference type="Pfam" id="PF00168">
    <property type="entry name" value="C2"/>
    <property type="match status" value="1"/>
</dbReference>
<dbReference type="EMBL" id="NCKW01001925">
    <property type="protein sequence ID" value="POM78725.1"/>
    <property type="molecule type" value="Genomic_DNA"/>
</dbReference>
<evidence type="ECO:0000259" key="1">
    <source>
        <dbReference type="PROSITE" id="PS50004"/>
    </source>
</evidence>
<dbReference type="PANTHER" id="PTHR47264:SF3">
    <property type="entry name" value="SYNAPTOTAGMIN-5 ISOFORM X1"/>
    <property type="match status" value="1"/>
</dbReference>
<dbReference type="InterPro" id="IPR000008">
    <property type="entry name" value="C2_dom"/>
</dbReference>
<dbReference type="PANTHER" id="PTHR47264">
    <property type="entry name" value="OS01G0128800 PROTEIN"/>
    <property type="match status" value="1"/>
</dbReference>
<sequence>MPVSFPPPGTPDGTLVDVDLEIVSAKGITAGDYLGLTAALKGSLSSSDAYVTIEIDGNLVAWTRPIFDTLEPVWNEKFYFKNVQQNATFKLTLFDKDMNEDDELGIAQFNTIHTIYDTETDFDLPITLEGSKAGTITVKVNCHQVDSDEDAVVQEVGPVRYSVHSSVSAGLLTMLTANDDRLESLAYRIQLHNIPQFLPTDNEWNKNYPTIQRIFSPDYAESPVLRQAVMTQHALIYSHGAENTKYGSISSPADFFELIHEGRRDDKPVLFTYAITRRC</sequence>
<gene>
    <name evidence="2" type="ORF">PHPALM_3715</name>
</gene>
<accession>A0A2P4YLP2</accession>
<keyword evidence="3" id="KW-1185">Reference proteome</keyword>
<name>A0A2P4YLP2_9STRA</name>
<dbReference type="Proteomes" id="UP000237271">
    <property type="component" value="Unassembled WGS sequence"/>
</dbReference>
<feature type="domain" description="C2" evidence="1">
    <location>
        <begin position="1"/>
        <end position="126"/>
    </location>
</feature>
<dbReference type="AlphaFoldDB" id="A0A2P4YLP2"/>
<comment type="caution">
    <text evidence="2">The sequence shown here is derived from an EMBL/GenBank/DDBJ whole genome shotgun (WGS) entry which is preliminary data.</text>
</comment>